<dbReference type="InterPro" id="IPR001623">
    <property type="entry name" value="DnaJ_domain"/>
</dbReference>
<dbReference type="SUPFAM" id="SSF46565">
    <property type="entry name" value="Chaperone J-domain"/>
    <property type="match status" value="1"/>
</dbReference>
<feature type="transmembrane region" description="Helical" evidence="2">
    <location>
        <begin position="460"/>
        <end position="486"/>
    </location>
</feature>
<dbReference type="PROSITE" id="PS50076">
    <property type="entry name" value="DNAJ_2"/>
    <property type="match status" value="1"/>
</dbReference>
<name>A0A6S7HXT9_PARCT</name>
<feature type="compositionally biased region" description="Basic residues" evidence="1">
    <location>
        <begin position="762"/>
        <end position="779"/>
    </location>
</feature>
<feature type="transmembrane region" description="Helical" evidence="2">
    <location>
        <begin position="492"/>
        <end position="511"/>
    </location>
</feature>
<evidence type="ECO:0000256" key="2">
    <source>
        <dbReference type="SAM" id="Phobius"/>
    </source>
</evidence>
<keyword evidence="4" id="KW-1185">Reference proteome</keyword>
<comment type="caution">
    <text evidence="3">The sequence shown here is derived from an EMBL/GenBank/DDBJ whole genome shotgun (WGS) entry which is preliminary data.</text>
</comment>
<feature type="compositionally biased region" description="Basic and acidic residues" evidence="1">
    <location>
        <begin position="348"/>
        <end position="359"/>
    </location>
</feature>
<feature type="compositionally biased region" description="Basic and acidic residues" evidence="1">
    <location>
        <begin position="325"/>
        <end position="339"/>
    </location>
</feature>
<protein>
    <submittedName>
        <fullName evidence="3">Uncharacterized protein</fullName>
    </submittedName>
</protein>
<dbReference type="PRINTS" id="PR00625">
    <property type="entry name" value="JDOMAIN"/>
</dbReference>
<feature type="compositionally biased region" description="Polar residues" evidence="1">
    <location>
        <begin position="151"/>
        <end position="180"/>
    </location>
</feature>
<keyword evidence="2" id="KW-0812">Transmembrane</keyword>
<dbReference type="Pfam" id="PF00226">
    <property type="entry name" value="DnaJ"/>
    <property type="match status" value="1"/>
</dbReference>
<dbReference type="Gene3D" id="1.10.287.110">
    <property type="entry name" value="DnaJ domain"/>
    <property type="match status" value="1"/>
</dbReference>
<dbReference type="InterPro" id="IPR052317">
    <property type="entry name" value="Viral_replicn-host_int_reg"/>
</dbReference>
<gene>
    <name evidence="3" type="ORF">PACLA_8A001828</name>
</gene>
<feature type="compositionally biased region" description="Basic and acidic residues" evidence="1">
    <location>
        <begin position="267"/>
        <end position="280"/>
    </location>
</feature>
<dbReference type="PANTHER" id="PTHR44665:SF1">
    <property type="entry name" value="DNAJ HOMOLOG SUBFAMILY C MEMBER 14"/>
    <property type="match status" value="1"/>
</dbReference>
<feature type="compositionally biased region" description="Basic residues" evidence="1">
    <location>
        <begin position="397"/>
        <end position="411"/>
    </location>
</feature>
<sequence length="779" mass="88114">MYCKTTYDHNTSNSNQERFKCTAPYFDEEKENLCTVTFHAKMQENHVPNCAGCSKCGRNLYVQPSAFCFNGELFRDQYCTDCSRRNTNGNVGNLHVNEDELGHDKQDYVTVFKPRRTSRSTDSTRGSMYGCDQINVEDVPLYKDVNKSKVYGTSDNQRQANTATGPSKGNVENCTANETRSSGHSEKCGDDSDKKFYQVDPVKLNRMSRKEHACSGGSYHKIDDISCSENVGMLFNGKSAGTSKGESKQQWKCTNSEKVKANLGEGKAMDPEKDDSKRADQNVTTFGFAKDGTKTSKKCTGNNEEVKPNLGKDKIMDPETEDSSSADKGEVFQKDDIAGKSKHSASVKTEKDDAKRAYKGEAFQQKYTDRTNQQKSVKTEEEAPKPVEHGGRDRSRVPRGSKRMLRKRAPRKPQANVHRDSEKPASGGVDEWLSRGGVDEWLFFVFDSIRKGVASALSGIPSYLSIGWSFLVYFFLVLILLILPVLSCTWALIRSCVVYLWAVLPFLMTYVRSLRDRVFQKQKNANDTSEQQSRRPATRQRSDPIPEADELVSKLLASKDLGAYEILGVSPSATDEEIKRKYRDMAKAVHPDKNAHEDASEAFKILQSAFEAIGDEEKRMAYAFENNKKRFEGEMEEFFENFMEKVQEMKNKIMCRVCQKSHPRLPTDRLIFAARYCAECGVRHPAGEGDVWIETSHMGFKYYCFLCMDGQVYEVTEWGACQGLLRLKANSHHVFLSVKSKHHSPWDDMFGDNYRSAGSGNNKKKRKSKGKSNKNKKRC</sequence>
<dbReference type="OrthoDB" id="1507364at2759"/>
<dbReference type="Pfam" id="PF14901">
    <property type="entry name" value="Jiv90"/>
    <property type="match status" value="1"/>
</dbReference>
<feature type="compositionally biased region" description="Polar residues" evidence="1">
    <location>
        <begin position="522"/>
        <end position="535"/>
    </location>
</feature>
<feature type="compositionally biased region" description="Basic and acidic residues" evidence="1">
    <location>
        <begin position="304"/>
        <end position="317"/>
    </location>
</feature>
<reference evidence="3" key="1">
    <citation type="submission" date="2020-04" db="EMBL/GenBank/DDBJ databases">
        <authorList>
            <person name="Alioto T."/>
            <person name="Alioto T."/>
            <person name="Gomez Garrido J."/>
        </authorList>
    </citation>
    <scope>NUCLEOTIDE SEQUENCE</scope>
    <source>
        <strain evidence="3">A484AB</strain>
    </source>
</reference>
<feature type="compositionally biased region" description="Basic and acidic residues" evidence="1">
    <location>
        <begin position="245"/>
        <end position="260"/>
    </location>
</feature>
<proteinExistence type="predicted"/>
<dbReference type="InterPro" id="IPR032843">
    <property type="entry name" value="Jiv"/>
</dbReference>
<dbReference type="EMBL" id="CACRXK020006470">
    <property type="protein sequence ID" value="CAB4009497.1"/>
    <property type="molecule type" value="Genomic_DNA"/>
</dbReference>
<keyword evidence="2" id="KW-0472">Membrane</keyword>
<dbReference type="Proteomes" id="UP001152795">
    <property type="component" value="Unassembled WGS sequence"/>
</dbReference>
<evidence type="ECO:0000256" key="1">
    <source>
        <dbReference type="SAM" id="MobiDB-lite"/>
    </source>
</evidence>
<feature type="region of interest" description="Disordered" evidence="1">
    <location>
        <begin position="240"/>
        <end position="428"/>
    </location>
</feature>
<feature type="region of interest" description="Disordered" evidence="1">
    <location>
        <begin position="150"/>
        <end position="194"/>
    </location>
</feature>
<evidence type="ECO:0000313" key="4">
    <source>
        <dbReference type="Proteomes" id="UP001152795"/>
    </source>
</evidence>
<feature type="region of interest" description="Disordered" evidence="1">
    <location>
        <begin position="752"/>
        <end position="779"/>
    </location>
</feature>
<keyword evidence="2" id="KW-1133">Transmembrane helix</keyword>
<dbReference type="PANTHER" id="PTHR44665">
    <property type="entry name" value="DNAJ HOMOLOG SUBFAMILY C MEMBER 14"/>
    <property type="match status" value="1"/>
</dbReference>
<dbReference type="CDD" id="cd06257">
    <property type="entry name" value="DnaJ"/>
    <property type="match status" value="1"/>
</dbReference>
<feature type="region of interest" description="Disordered" evidence="1">
    <location>
        <begin position="522"/>
        <end position="544"/>
    </location>
</feature>
<dbReference type="AlphaFoldDB" id="A0A6S7HXT9"/>
<organism evidence="3 4">
    <name type="scientific">Paramuricea clavata</name>
    <name type="common">Red gorgonian</name>
    <name type="synonym">Violescent sea-whip</name>
    <dbReference type="NCBI Taxonomy" id="317549"/>
    <lineage>
        <taxon>Eukaryota</taxon>
        <taxon>Metazoa</taxon>
        <taxon>Cnidaria</taxon>
        <taxon>Anthozoa</taxon>
        <taxon>Octocorallia</taxon>
        <taxon>Malacalcyonacea</taxon>
        <taxon>Plexauridae</taxon>
        <taxon>Paramuricea</taxon>
    </lineage>
</organism>
<feature type="compositionally biased region" description="Basic and acidic residues" evidence="1">
    <location>
        <begin position="181"/>
        <end position="194"/>
    </location>
</feature>
<evidence type="ECO:0000313" key="3">
    <source>
        <dbReference type="EMBL" id="CAB4009497.1"/>
    </source>
</evidence>
<feature type="compositionally biased region" description="Basic and acidic residues" evidence="1">
    <location>
        <begin position="377"/>
        <end position="396"/>
    </location>
</feature>
<dbReference type="InterPro" id="IPR036869">
    <property type="entry name" value="J_dom_sf"/>
</dbReference>
<dbReference type="SMART" id="SM00271">
    <property type="entry name" value="DnaJ"/>
    <property type="match status" value="1"/>
</dbReference>
<accession>A0A6S7HXT9</accession>